<feature type="non-terminal residue" evidence="2">
    <location>
        <position position="140"/>
    </location>
</feature>
<dbReference type="Proteomes" id="UP000271974">
    <property type="component" value="Unassembled WGS sequence"/>
</dbReference>
<accession>A0A3S0ZJP4</accession>
<evidence type="ECO:0000313" key="2">
    <source>
        <dbReference type="EMBL" id="RUS76336.1"/>
    </source>
</evidence>
<proteinExistence type="predicted"/>
<evidence type="ECO:0000256" key="1">
    <source>
        <dbReference type="SAM" id="MobiDB-lite"/>
    </source>
</evidence>
<organism evidence="2 3">
    <name type="scientific">Elysia chlorotica</name>
    <name type="common">Eastern emerald elysia</name>
    <name type="synonym">Sea slug</name>
    <dbReference type="NCBI Taxonomy" id="188477"/>
    <lineage>
        <taxon>Eukaryota</taxon>
        <taxon>Metazoa</taxon>
        <taxon>Spiralia</taxon>
        <taxon>Lophotrochozoa</taxon>
        <taxon>Mollusca</taxon>
        <taxon>Gastropoda</taxon>
        <taxon>Heterobranchia</taxon>
        <taxon>Euthyneura</taxon>
        <taxon>Panpulmonata</taxon>
        <taxon>Sacoglossa</taxon>
        <taxon>Placobranchoidea</taxon>
        <taxon>Plakobranchidae</taxon>
        <taxon>Elysia</taxon>
    </lineage>
</organism>
<comment type="caution">
    <text evidence="2">The sequence shown here is derived from an EMBL/GenBank/DDBJ whole genome shotgun (WGS) entry which is preliminary data.</text>
</comment>
<dbReference type="AlphaFoldDB" id="A0A3S0ZJP4"/>
<keyword evidence="3" id="KW-1185">Reference proteome</keyword>
<sequence>MDAETKKMIQKLQEMKKEVARKQKKLERARRAARVKAHVRKKIKEHEANQINSTPTPSVEDANFVYCNKNIKEDKLSQEETKEEADLDENSCSISRTRLSCDALTPKNQPSIDKPEDVYSKSHHCKGLISQNMASLILNP</sequence>
<feature type="region of interest" description="Disordered" evidence="1">
    <location>
        <begin position="20"/>
        <end position="59"/>
    </location>
</feature>
<dbReference type="EMBL" id="RQTK01000670">
    <property type="protein sequence ID" value="RUS76336.1"/>
    <property type="molecule type" value="Genomic_DNA"/>
</dbReference>
<feature type="compositionally biased region" description="Basic residues" evidence="1">
    <location>
        <begin position="22"/>
        <end position="43"/>
    </location>
</feature>
<protein>
    <submittedName>
        <fullName evidence="2">Uncharacterized protein</fullName>
    </submittedName>
</protein>
<gene>
    <name evidence="2" type="ORF">EGW08_015898</name>
</gene>
<reference evidence="2 3" key="1">
    <citation type="submission" date="2019-01" db="EMBL/GenBank/DDBJ databases">
        <title>A draft genome assembly of the solar-powered sea slug Elysia chlorotica.</title>
        <authorList>
            <person name="Cai H."/>
            <person name="Li Q."/>
            <person name="Fang X."/>
            <person name="Li J."/>
            <person name="Curtis N.E."/>
            <person name="Altenburger A."/>
            <person name="Shibata T."/>
            <person name="Feng M."/>
            <person name="Maeda T."/>
            <person name="Schwartz J.A."/>
            <person name="Shigenobu S."/>
            <person name="Lundholm N."/>
            <person name="Nishiyama T."/>
            <person name="Yang H."/>
            <person name="Hasebe M."/>
            <person name="Li S."/>
            <person name="Pierce S.K."/>
            <person name="Wang J."/>
        </authorList>
    </citation>
    <scope>NUCLEOTIDE SEQUENCE [LARGE SCALE GENOMIC DNA]</scope>
    <source>
        <strain evidence="2">EC2010</strain>
        <tissue evidence="2">Whole organism of an adult</tissue>
    </source>
</reference>
<name>A0A3S0ZJP4_ELYCH</name>
<evidence type="ECO:0000313" key="3">
    <source>
        <dbReference type="Proteomes" id="UP000271974"/>
    </source>
</evidence>